<accession>A0A517ZR84</accession>
<comment type="catalytic activity">
    <reaction evidence="1 18">
        <text>1-(5-phospho-beta-D-ribosyl)-ATP + diphosphate = 5-phospho-alpha-D-ribose 1-diphosphate + ATP</text>
        <dbReference type="Rhea" id="RHEA:18473"/>
        <dbReference type="ChEBI" id="CHEBI:30616"/>
        <dbReference type="ChEBI" id="CHEBI:33019"/>
        <dbReference type="ChEBI" id="CHEBI:58017"/>
        <dbReference type="ChEBI" id="CHEBI:73183"/>
        <dbReference type="EC" id="2.4.2.17"/>
    </reaction>
</comment>
<evidence type="ECO:0000256" key="17">
    <source>
        <dbReference type="ARBA" id="ARBA00024861"/>
    </source>
</evidence>
<dbReference type="FunFam" id="3.40.190.10:FF:000258">
    <property type="entry name" value="ATP phosphoribosyltransferase"/>
    <property type="match status" value="1"/>
</dbReference>
<dbReference type="InterPro" id="IPR013820">
    <property type="entry name" value="ATP_PRibTrfase_cat"/>
</dbReference>
<dbReference type="GO" id="GO:0000105">
    <property type="term" value="P:L-histidine biosynthetic process"/>
    <property type="evidence" value="ECO:0007669"/>
    <property type="project" value="UniProtKB-UniRule"/>
</dbReference>
<evidence type="ECO:0000256" key="14">
    <source>
        <dbReference type="ARBA" id="ARBA00022840"/>
    </source>
</evidence>
<evidence type="ECO:0000259" key="20">
    <source>
        <dbReference type="Pfam" id="PF08029"/>
    </source>
</evidence>
<dbReference type="InterPro" id="IPR015867">
    <property type="entry name" value="N-reg_PII/ATP_PRibTrfase_C"/>
</dbReference>
<dbReference type="FunFam" id="3.30.70.120:FF:000002">
    <property type="entry name" value="ATP phosphoribosyltransferase"/>
    <property type="match status" value="1"/>
</dbReference>
<keyword evidence="14 18" id="KW-0067">ATP-binding</keyword>
<organism evidence="21 22">
    <name type="scientific">Symmachiella dynata</name>
    <dbReference type="NCBI Taxonomy" id="2527995"/>
    <lineage>
        <taxon>Bacteria</taxon>
        <taxon>Pseudomonadati</taxon>
        <taxon>Planctomycetota</taxon>
        <taxon>Planctomycetia</taxon>
        <taxon>Planctomycetales</taxon>
        <taxon>Planctomycetaceae</taxon>
        <taxon>Symmachiella</taxon>
    </lineage>
</organism>
<evidence type="ECO:0000256" key="2">
    <source>
        <dbReference type="ARBA" id="ARBA00001946"/>
    </source>
</evidence>
<keyword evidence="13 18" id="KW-0547">Nucleotide-binding</keyword>
<comment type="activity regulation">
    <text evidence="18">Feedback inhibited by histidine.</text>
</comment>
<evidence type="ECO:0000256" key="7">
    <source>
        <dbReference type="ARBA" id="ARBA00020998"/>
    </source>
</evidence>
<keyword evidence="9 18" id="KW-0028">Amino-acid biosynthesis</keyword>
<dbReference type="EMBL" id="CP036276">
    <property type="protein sequence ID" value="QDU45012.1"/>
    <property type="molecule type" value="Genomic_DNA"/>
</dbReference>
<dbReference type="InterPro" id="IPR020621">
    <property type="entry name" value="ATP-PRT_HisG_long"/>
</dbReference>
<evidence type="ECO:0000256" key="4">
    <source>
        <dbReference type="ARBA" id="ARBA00004667"/>
    </source>
</evidence>
<keyword evidence="10 18" id="KW-0328">Glycosyltransferase</keyword>
<evidence type="ECO:0000259" key="19">
    <source>
        <dbReference type="Pfam" id="PF01634"/>
    </source>
</evidence>
<evidence type="ECO:0000313" key="22">
    <source>
        <dbReference type="Proteomes" id="UP000319383"/>
    </source>
</evidence>
<dbReference type="SUPFAM" id="SSF53850">
    <property type="entry name" value="Periplasmic binding protein-like II"/>
    <property type="match status" value="1"/>
</dbReference>
<feature type="domain" description="Histidine biosynthesis HisG C-terminal" evidence="20">
    <location>
        <begin position="217"/>
        <end position="289"/>
    </location>
</feature>
<dbReference type="GO" id="GO:0003879">
    <property type="term" value="F:ATP phosphoribosyltransferase activity"/>
    <property type="evidence" value="ECO:0007669"/>
    <property type="project" value="UniProtKB-UniRule"/>
</dbReference>
<comment type="function">
    <text evidence="17 18">Catalyzes the condensation of ATP and 5-phosphoribose 1-diphosphate to form N'-(5'-phosphoribosyl)-ATP (PR-ATP). Has a crucial role in the pathway because the rate of histidine biosynthesis seems to be controlled primarily by regulation of HisG enzymatic activity.</text>
</comment>
<dbReference type="Pfam" id="PF08029">
    <property type="entry name" value="HisG_C"/>
    <property type="match status" value="1"/>
</dbReference>
<evidence type="ECO:0000256" key="12">
    <source>
        <dbReference type="ARBA" id="ARBA00022723"/>
    </source>
</evidence>
<keyword evidence="16 18" id="KW-0368">Histidine biosynthesis</keyword>
<evidence type="ECO:0000256" key="16">
    <source>
        <dbReference type="ARBA" id="ARBA00023102"/>
    </source>
</evidence>
<evidence type="ECO:0000256" key="5">
    <source>
        <dbReference type="ARBA" id="ARBA00007955"/>
    </source>
</evidence>
<comment type="subcellular location">
    <subcellularLocation>
        <location evidence="3 18">Cytoplasm</location>
    </subcellularLocation>
</comment>
<protein>
    <recommendedName>
        <fullName evidence="7 18">ATP phosphoribosyltransferase</fullName>
        <shortName evidence="18">ATP-PRT</shortName>
        <shortName evidence="18">ATP-PRTase</shortName>
        <ecNumber evidence="6 18">2.4.2.17</ecNumber>
    </recommendedName>
</protein>
<dbReference type="EC" id="2.4.2.17" evidence="6 18"/>
<evidence type="ECO:0000256" key="1">
    <source>
        <dbReference type="ARBA" id="ARBA00000915"/>
    </source>
</evidence>
<keyword evidence="12 18" id="KW-0479">Metal-binding</keyword>
<name>A0A517ZR84_9PLAN</name>
<dbReference type="RefSeq" id="WP_145377315.1">
    <property type="nucleotide sequence ID" value="NZ_CP036276.1"/>
</dbReference>
<dbReference type="InterPro" id="IPR011322">
    <property type="entry name" value="N-reg_PII-like_a/b"/>
</dbReference>
<dbReference type="CDD" id="cd13593">
    <property type="entry name" value="PBP2_HisGL3"/>
    <property type="match status" value="1"/>
</dbReference>
<reference evidence="21 22" key="1">
    <citation type="submission" date="2019-02" db="EMBL/GenBank/DDBJ databases">
        <title>Deep-cultivation of Planctomycetes and their phenomic and genomic characterization uncovers novel biology.</title>
        <authorList>
            <person name="Wiegand S."/>
            <person name="Jogler M."/>
            <person name="Boedeker C."/>
            <person name="Pinto D."/>
            <person name="Vollmers J."/>
            <person name="Rivas-Marin E."/>
            <person name="Kohn T."/>
            <person name="Peeters S.H."/>
            <person name="Heuer A."/>
            <person name="Rast P."/>
            <person name="Oberbeckmann S."/>
            <person name="Bunk B."/>
            <person name="Jeske O."/>
            <person name="Meyerdierks A."/>
            <person name="Storesund J.E."/>
            <person name="Kallscheuer N."/>
            <person name="Luecker S."/>
            <person name="Lage O.M."/>
            <person name="Pohl T."/>
            <person name="Merkel B.J."/>
            <person name="Hornburger P."/>
            <person name="Mueller R.-W."/>
            <person name="Bruemmer F."/>
            <person name="Labrenz M."/>
            <person name="Spormann A.M."/>
            <person name="Op den Camp H."/>
            <person name="Overmann J."/>
            <person name="Amann R."/>
            <person name="Jetten M.S.M."/>
            <person name="Mascher T."/>
            <person name="Medema M.H."/>
            <person name="Devos D.P."/>
            <person name="Kaster A.-K."/>
            <person name="Ovreas L."/>
            <person name="Rohde M."/>
            <person name="Galperin M.Y."/>
            <person name="Jogler C."/>
        </authorList>
    </citation>
    <scope>NUCLEOTIDE SEQUENCE [LARGE SCALE GENOMIC DNA]</scope>
    <source>
        <strain evidence="21 22">Mal52</strain>
    </source>
</reference>
<dbReference type="PANTHER" id="PTHR21403:SF10">
    <property type="entry name" value="ATP PHOSPHORIBOSYLTRANSFERASE"/>
    <property type="match status" value="1"/>
</dbReference>
<dbReference type="Gene3D" id="3.40.190.10">
    <property type="entry name" value="Periplasmic binding protein-like II"/>
    <property type="match status" value="2"/>
</dbReference>
<dbReference type="HAMAP" id="MF_00079">
    <property type="entry name" value="HisG_Long"/>
    <property type="match status" value="1"/>
</dbReference>
<keyword evidence="22" id="KW-1185">Reference proteome</keyword>
<keyword evidence="15 18" id="KW-0460">Magnesium</keyword>
<dbReference type="InterPro" id="IPR013115">
    <property type="entry name" value="HisG_C"/>
</dbReference>
<evidence type="ECO:0000256" key="13">
    <source>
        <dbReference type="ARBA" id="ARBA00022741"/>
    </source>
</evidence>
<dbReference type="Proteomes" id="UP000319383">
    <property type="component" value="Chromosome"/>
</dbReference>
<dbReference type="KEGG" id="sdyn:Mal52_35000"/>
<evidence type="ECO:0000256" key="11">
    <source>
        <dbReference type="ARBA" id="ARBA00022679"/>
    </source>
</evidence>
<dbReference type="PANTHER" id="PTHR21403">
    <property type="entry name" value="ATP PHOSPHORIBOSYLTRANSFERASE ATP-PRTASE"/>
    <property type="match status" value="1"/>
</dbReference>
<keyword evidence="8 18" id="KW-0963">Cytoplasm</keyword>
<dbReference type="GO" id="GO:0005737">
    <property type="term" value="C:cytoplasm"/>
    <property type="evidence" value="ECO:0007669"/>
    <property type="project" value="UniProtKB-SubCell"/>
</dbReference>
<dbReference type="Pfam" id="PF01634">
    <property type="entry name" value="HisG"/>
    <property type="match status" value="1"/>
</dbReference>
<evidence type="ECO:0000256" key="10">
    <source>
        <dbReference type="ARBA" id="ARBA00022676"/>
    </source>
</evidence>
<dbReference type="AlphaFoldDB" id="A0A517ZR84"/>
<keyword evidence="11 18" id="KW-0808">Transferase</keyword>
<evidence type="ECO:0000256" key="8">
    <source>
        <dbReference type="ARBA" id="ARBA00022490"/>
    </source>
</evidence>
<comment type="similarity">
    <text evidence="5 18">Belongs to the ATP phosphoribosyltransferase family. Long subfamily.</text>
</comment>
<evidence type="ECO:0000256" key="15">
    <source>
        <dbReference type="ARBA" id="ARBA00022842"/>
    </source>
</evidence>
<dbReference type="NCBIfam" id="TIGR03455">
    <property type="entry name" value="HisG_C-term"/>
    <property type="match status" value="1"/>
</dbReference>
<dbReference type="GO" id="GO:0000287">
    <property type="term" value="F:magnesium ion binding"/>
    <property type="evidence" value="ECO:0007669"/>
    <property type="project" value="UniProtKB-UniRule"/>
</dbReference>
<evidence type="ECO:0000256" key="3">
    <source>
        <dbReference type="ARBA" id="ARBA00004496"/>
    </source>
</evidence>
<evidence type="ECO:0000256" key="9">
    <source>
        <dbReference type="ARBA" id="ARBA00022605"/>
    </source>
</evidence>
<evidence type="ECO:0000313" key="21">
    <source>
        <dbReference type="EMBL" id="QDU45012.1"/>
    </source>
</evidence>
<evidence type="ECO:0000256" key="18">
    <source>
        <dbReference type="HAMAP-Rule" id="MF_00079"/>
    </source>
</evidence>
<dbReference type="SUPFAM" id="SSF54913">
    <property type="entry name" value="GlnB-like"/>
    <property type="match status" value="1"/>
</dbReference>
<gene>
    <name evidence="18 21" type="primary">hisG</name>
    <name evidence="21" type="ORF">Mal52_35000</name>
</gene>
<dbReference type="InterPro" id="IPR001348">
    <property type="entry name" value="ATP_PRibTrfase_HisG"/>
</dbReference>
<dbReference type="GO" id="GO:0005524">
    <property type="term" value="F:ATP binding"/>
    <property type="evidence" value="ECO:0007669"/>
    <property type="project" value="UniProtKB-KW"/>
</dbReference>
<dbReference type="NCBIfam" id="TIGR00070">
    <property type="entry name" value="hisG"/>
    <property type="match status" value="1"/>
</dbReference>
<sequence length="292" mass="32174">MAEKILKLGIPAGSLKDATGELFKKAGYNIKFSSRSYYPEIDDVEIECLLIRAQEMARYVEQGLLDAGITGHDWVVENEADVTEVCELMFSKVSRRPVRWVLCVPEDSPVQKPEDLEGKRIATEVVGLTKSFFAKHNTNVNVEFSWGATEVKPPKLADAIVEVTETGSSLRANDLRIVAEVLQSTTRFIANNDSIADPWKKEKIDNIALMLQSCLAAEGKVGLMMNVSRTDLETVLSTLPALQKPTVASLSDPQWVAVSTIVDESFVREIVPKLRTAGAQGIVETPINKIID</sequence>
<dbReference type="Gene3D" id="3.30.70.120">
    <property type="match status" value="1"/>
</dbReference>
<dbReference type="UniPathway" id="UPA00031">
    <property type="reaction ID" value="UER00006"/>
</dbReference>
<evidence type="ECO:0000256" key="6">
    <source>
        <dbReference type="ARBA" id="ARBA00011946"/>
    </source>
</evidence>
<comment type="pathway">
    <text evidence="4 18">Amino-acid biosynthesis; L-histidine biosynthesis; L-histidine from 5-phospho-alpha-D-ribose 1-diphosphate: step 1/9.</text>
</comment>
<proteinExistence type="inferred from homology"/>
<feature type="domain" description="ATP phosphoribosyltransferase catalytic" evidence="19">
    <location>
        <begin position="52"/>
        <end position="212"/>
    </location>
</feature>
<comment type="cofactor">
    <cofactor evidence="2 18">
        <name>Mg(2+)</name>
        <dbReference type="ChEBI" id="CHEBI:18420"/>
    </cofactor>
</comment>